<evidence type="ECO:0000256" key="1">
    <source>
        <dbReference type="SAM" id="MobiDB-lite"/>
    </source>
</evidence>
<name>A0AAV4MKY1_CAEEX</name>
<proteinExistence type="predicted"/>
<protein>
    <submittedName>
        <fullName evidence="2">Uncharacterized protein</fullName>
    </submittedName>
</protein>
<dbReference type="Proteomes" id="UP001054945">
    <property type="component" value="Unassembled WGS sequence"/>
</dbReference>
<feature type="region of interest" description="Disordered" evidence="1">
    <location>
        <begin position="75"/>
        <end position="99"/>
    </location>
</feature>
<dbReference type="AlphaFoldDB" id="A0AAV4MKY1"/>
<comment type="caution">
    <text evidence="2">The sequence shown here is derived from an EMBL/GenBank/DDBJ whole genome shotgun (WGS) entry which is preliminary data.</text>
</comment>
<keyword evidence="3" id="KW-1185">Reference proteome</keyword>
<evidence type="ECO:0000313" key="3">
    <source>
        <dbReference type="Proteomes" id="UP001054945"/>
    </source>
</evidence>
<organism evidence="2 3">
    <name type="scientific">Caerostris extrusa</name>
    <name type="common">Bark spider</name>
    <name type="synonym">Caerostris bankana</name>
    <dbReference type="NCBI Taxonomy" id="172846"/>
    <lineage>
        <taxon>Eukaryota</taxon>
        <taxon>Metazoa</taxon>
        <taxon>Ecdysozoa</taxon>
        <taxon>Arthropoda</taxon>
        <taxon>Chelicerata</taxon>
        <taxon>Arachnida</taxon>
        <taxon>Araneae</taxon>
        <taxon>Araneomorphae</taxon>
        <taxon>Entelegynae</taxon>
        <taxon>Araneoidea</taxon>
        <taxon>Araneidae</taxon>
        <taxon>Caerostris</taxon>
    </lineage>
</organism>
<sequence>MEIEATSCMNGMEIEATSCLRWDGSRSQELSKWDENQEKELSEWDYLEICQNLEKVTEDDIKLGIFTRKRYSTRNEPTGVWRPKGDRKSPAVRHQRMVV</sequence>
<gene>
    <name evidence="2" type="ORF">CEXT_390351</name>
</gene>
<feature type="compositionally biased region" description="Basic residues" evidence="1">
    <location>
        <begin position="90"/>
        <end position="99"/>
    </location>
</feature>
<reference evidence="2 3" key="1">
    <citation type="submission" date="2021-06" db="EMBL/GenBank/DDBJ databases">
        <title>Caerostris extrusa draft genome.</title>
        <authorList>
            <person name="Kono N."/>
            <person name="Arakawa K."/>
        </authorList>
    </citation>
    <scope>NUCLEOTIDE SEQUENCE [LARGE SCALE GENOMIC DNA]</scope>
</reference>
<dbReference type="EMBL" id="BPLR01019884">
    <property type="protein sequence ID" value="GIX72917.1"/>
    <property type="molecule type" value="Genomic_DNA"/>
</dbReference>
<evidence type="ECO:0000313" key="2">
    <source>
        <dbReference type="EMBL" id="GIX72917.1"/>
    </source>
</evidence>
<accession>A0AAV4MKY1</accession>